<comment type="subcellular location">
    <subcellularLocation>
        <location evidence="1">Membrane</location>
        <topology evidence="1">Single-pass membrane protein</topology>
    </subcellularLocation>
</comment>
<feature type="compositionally biased region" description="Low complexity" evidence="5">
    <location>
        <begin position="212"/>
        <end position="224"/>
    </location>
</feature>
<keyword evidence="8" id="KW-1185">Reference proteome</keyword>
<dbReference type="InterPro" id="IPR051694">
    <property type="entry name" value="Immunoregulatory_rcpt-like"/>
</dbReference>
<evidence type="ECO:0000256" key="2">
    <source>
        <dbReference type="ARBA" id="ARBA00022692"/>
    </source>
</evidence>
<accession>A0ABR3XB95</accession>
<evidence type="ECO:0000313" key="8">
    <source>
        <dbReference type="Proteomes" id="UP001583177"/>
    </source>
</evidence>
<dbReference type="EMBL" id="JAWRVE010000026">
    <property type="protein sequence ID" value="KAL1873227.1"/>
    <property type="molecule type" value="Genomic_DNA"/>
</dbReference>
<feature type="compositionally biased region" description="Polar residues" evidence="5">
    <location>
        <begin position="140"/>
        <end position="154"/>
    </location>
</feature>
<evidence type="ECO:0000256" key="4">
    <source>
        <dbReference type="ARBA" id="ARBA00023136"/>
    </source>
</evidence>
<evidence type="ECO:0000256" key="6">
    <source>
        <dbReference type="SAM" id="Phobius"/>
    </source>
</evidence>
<feature type="transmembrane region" description="Helical" evidence="6">
    <location>
        <begin position="161"/>
        <end position="182"/>
    </location>
</feature>
<feature type="compositionally biased region" description="Polar residues" evidence="5">
    <location>
        <begin position="201"/>
        <end position="211"/>
    </location>
</feature>
<proteinExistence type="predicted"/>
<gene>
    <name evidence="7" type="ORF">Daus18300_004047</name>
</gene>
<name>A0ABR3XB95_9PEZI</name>
<dbReference type="PANTHER" id="PTHR15549:SF30">
    <property type="entry name" value="MID2 DOMAIN-CONTAINING PROTEIN"/>
    <property type="match status" value="1"/>
</dbReference>
<evidence type="ECO:0000256" key="1">
    <source>
        <dbReference type="ARBA" id="ARBA00004167"/>
    </source>
</evidence>
<feature type="region of interest" description="Disordered" evidence="5">
    <location>
        <begin position="189"/>
        <end position="268"/>
    </location>
</feature>
<feature type="region of interest" description="Disordered" evidence="5">
    <location>
        <begin position="101"/>
        <end position="154"/>
    </location>
</feature>
<reference evidence="7 8" key="1">
    <citation type="journal article" date="2024" name="IMA Fungus">
        <title>IMA Genome - F19 : A genome assembly and annotation guide to empower mycologists, including annotated draft genome sequences of Ceratocystis pirilliformis, Diaporthe australafricana, Fusarium ophioides, Paecilomyces lecythidis, and Sporothrix stenoceras.</title>
        <authorList>
            <person name="Aylward J."/>
            <person name="Wilson A.M."/>
            <person name="Visagie C.M."/>
            <person name="Spraker J."/>
            <person name="Barnes I."/>
            <person name="Buitendag C."/>
            <person name="Ceriani C."/>
            <person name="Del Mar Angel L."/>
            <person name="du Plessis D."/>
            <person name="Fuchs T."/>
            <person name="Gasser K."/>
            <person name="Kramer D."/>
            <person name="Li W."/>
            <person name="Munsamy K."/>
            <person name="Piso A."/>
            <person name="Price J.L."/>
            <person name="Sonnekus B."/>
            <person name="Thomas C."/>
            <person name="van der Nest A."/>
            <person name="van Dijk A."/>
            <person name="van Heerden A."/>
            <person name="van Vuuren N."/>
            <person name="Yilmaz N."/>
            <person name="Duong T.A."/>
            <person name="van der Merwe N.A."/>
            <person name="Wingfield M.J."/>
            <person name="Wingfield B.D."/>
        </authorList>
    </citation>
    <scope>NUCLEOTIDE SEQUENCE [LARGE SCALE GENOMIC DNA]</scope>
    <source>
        <strain evidence="7 8">CMW 18300</strain>
    </source>
</reference>
<feature type="compositionally biased region" description="Low complexity" evidence="5">
    <location>
        <begin position="101"/>
        <end position="133"/>
    </location>
</feature>
<comment type="caution">
    <text evidence="7">The sequence shown here is derived from an EMBL/GenBank/DDBJ whole genome shotgun (WGS) entry which is preliminary data.</text>
</comment>
<keyword evidence="2 6" id="KW-0812">Transmembrane</keyword>
<keyword evidence="3 6" id="KW-1133">Transmembrane helix</keyword>
<organism evidence="7 8">
    <name type="scientific">Diaporthe australafricana</name>
    <dbReference type="NCBI Taxonomy" id="127596"/>
    <lineage>
        <taxon>Eukaryota</taxon>
        <taxon>Fungi</taxon>
        <taxon>Dikarya</taxon>
        <taxon>Ascomycota</taxon>
        <taxon>Pezizomycotina</taxon>
        <taxon>Sordariomycetes</taxon>
        <taxon>Sordariomycetidae</taxon>
        <taxon>Diaporthales</taxon>
        <taxon>Diaporthaceae</taxon>
        <taxon>Diaporthe</taxon>
    </lineage>
</organism>
<dbReference type="PANTHER" id="PTHR15549">
    <property type="entry name" value="PAIRED IMMUNOGLOBULIN-LIKE TYPE 2 RECEPTOR"/>
    <property type="match status" value="1"/>
</dbReference>
<protein>
    <recommendedName>
        <fullName evidence="9">Mid2 domain-containing protein</fullName>
    </recommendedName>
</protein>
<evidence type="ECO:0000256" key="5">
    <source>
        <dbReference type="SAM" id="MobiDB-lite"/>
    </source>
</evidence>
<evidence type="ECO:0000256" key="3">
    <source>
        <dbReference type="ARBA" id="ARBA00022989"/>
    </source>
</evidence>
<feature type="compositionally biased region" description="Basic and acidic residues" evidence="5">
    <location>
        <begin position="235"/>
        <end position="246"/>
    </location>
</feature>
<keyword evidence="4 6" id="KW-0472">Membrane</keyword>
<evidence type="ECO:0008006" key="9">
    <source>
        <dbReference type="Google" id="ProtNLM"/>
    </source>
</evidence>
<evidence type="ECO:0000313" key="7">
    <source>
        <dbReference type="EMBL" id="KAL1873227.1"/>
    </source>
</evidence>
<dbReference type="Proteomes" id="UP001583177">
    <property type="component" value="Unassembled WGS sequence"/>
</dbReference>
<sequence length="268" mass="28497">MDVWGDFSANSIFVGDSRVNLVWKAPSNTAMALRLYQANLSTGAVLDDFEYILESVINRTDYQWTVRTDLDTSVSNVFLLALYQQGETEVTGTSHYFNISSTTTSSTSTSGTASTTSTSSSTGISSATGSSTSLLPGASSAATDTPAPDSSSGGLSTGAKIGIGVSIPLAVIIGLIAGWLFFGRRRKQKDQPQGGVDGADRSSNPHMSQYEGQPLNGNGGQQPQWVYSGQPKAELGQEQRYHEMGVESRPGPENQRYELYAPAASDQR</sequence>